<evidence type="ECO:0008006" key="4">
    <source>
        <dbReference type="Google" id="ProtNLM"/>
    </source>
</evidence>
<sequence length="84" mass="9179">MSKWSFTSHPASVGETYFEHLAASWGFAFRMLMGGLAALVHGLFPFLCVRTGSSIIKNLNDRMVVNRVKAGHVPASQASQARAR</sequence>
<keyword evidence="3" id="KW-1185">Reference proteome</keyword>
<dbReference type="OrthoDB" id="8910249at2"/>
<organism evidence="2 3">
    <name type="scientific">Pigmentiphaga kullae</name>
    <dbReference type="NCBI Taxonomy" id="151784"/>
    <lineage>
        <taxon>Bacteria</taxon>
        <taxon>Pseudomonadati</taxon>
        <taxon>Pseudomonadota</taxon>
        <taxon>Betaproteobacteria</taxon>
        <taxon>Burkholderiales</taxon>
        <taxon>Alcaligenaceae</taxon>
        <taxon>Pigmentiphaga</taxon>
    </lineage>
</organism>
<evidence type="ECO:0000313" key="2">
    <source>
        <dbReference type="EMBL" id="RZS86116.1"/>
    </source>
</evidence>
<dbReference type="InterPro" id="IPR045936">
    <property type="entry name" value="DUF6356"/>
</dbReference>
<gene>
    <name evidence="2" type="ORF">EV675_2150</name>
</gene>
<keyword evidence="1" id="KW-0812">Transmembrane</keyword>
<keyword evidence="1" id="KW-1133">Transmembrane helix</keyword>
<keyword evidence="1" id="KW-0472">Membrane</keyword>
<dbReference type="AlphaFoldDB" id="A0A4Q7NMJ4"/>
<protein>
    <recommendedName>
        <fullName evidence="4">Capsule biosynthesis protein</fullName>
    </recommendedName>
</protein>
<dbReference type="Proteomes" id="UP000292445">
    <property type="component" value="Unassembled WGS sequence"/>
</dbReference>
<proteinExistence type="predicted"/>
<reference evidence="2 3" key="1">
    <citation type="submission" date="2019-02" db="EMBL/GenBank/DDBJ databases">
        <title>Genomic Encyclopedia of Type Strains, Phase IV (KMG-IV): sequencing the most valuable type-strain genomes for metagenomic binning, comparative biology and taxonomic classification.</title>
        <authorList>
            <person name="Goeker M."/>
        </authorList>
    </citation>
    <scope>NUCLEOTIDE SEQUENCE [LARGE SCALE GENOMIC DNA]</scope>
    <source>
        <strain evidence="2 3">K24</strain>
    </source>
</reference>
<dbReference type="RefSeq" id="WP_130357236.1">
    <property type="nucleotide sequence ID" value="NZ_SGXC01000001.1"/>
</dbReference>
<accession>A0A4Q7NMJ4</accession>
<feature type="transmembrane region" description="Helical" evidence="1">
    <location>
        <begin position="27"/>
        <end position="49"/>
    </location>
</feature>
<dbReference type="Pfam" id="PF19883">
    <property type="entry name" value="DUF6356"/>
    <property type="match status" value="1"/>
</dbReference>
<evidence type="ECO:0000256" key="1">
    <source>
        <dbReference type="SAM" id="Phobius"/>
    </source>
</evidence>
<dbReference type="EMBL" id="SGXC01000001">
    <property type="protein sequence ID" value="RZS86116.1"/>
    <property type="molecule type" value="Genomic_DNA"/>
</dbReference>
<evidence type="ECO:0000313" key="3">
    <source>
        <dbReference type="Proteomes" id="UP000292445"/>
    </source>
</evidence>
<name>A0A4Q7NMJ4_9BURK</name>
<comment type="caution">
    <text evidence="2">The sequence shown here is derived from an EMBL/GenBank/DDBJ whole genome shotgun (WGS) entry which is preliminary data.</text>
</comment>